<protein>
    <submittedName>
        <fullName evidence="4">Glycosyltransferase family 2 protein</fullName>
    </submittedName>
</protein>
<gene>
    <name evidence="4" type="ORF">JAO82_12155</name>
</gene>
<evidence type="ECO:0000259" key="3">
    <source>
        <dbReference type="Pfam" id="PF13632"/>
    </source>
</evidence>
<keyword evidence="1" id="KW-0812">Transmembrane</keyword>
<reference evidence="4" key="1">
    <citation type="submission" date="2020-12" db="EMBL/GenBank/DDBJ databases">
        <title>Pontibaca salina gen. nov., sp. nov., isolated from marine sediment.</title>
        <authorList>
            <person name="Bo J."/>
            <person name="Wang S."/>
            <person name="Song X."/>
            <person name="Du Z."/>
        </authorList>
    </citation>
    <scope>NUCLEOTIDE SEQUENCE</scope>
    <source>
        <strain evidence="4">S1109L</strain>
    </source>
</reference>
<dbReference type="PANTHER" id="PTHR43646:SF6">
    <property type="entry name" value="PRE-MYCOFACTOCIN GLYCOSYLTRANSFERASE"/>
    <property type="match status" value="1"/>
</dbReference>
<sequence>MSRPNLGAVAIGRNEGARLRACLRSLIRVCDRVVYVDSGSSDDSVAFARSLGVIVVELDLEIPFTAARARNAGFAALAQQGPLDLVQFVDGDCEVVPGWLEAGVAALAANPGLGLVTGWRREIHPEASVYNALFEADWHRPAGPITTCGGDMMVRTQAFRQIGGFTPHVIAAEDDEFCLRLGQAGWQLERLARPMTLHDANMKSFGPWWKRSIRDGHGFAQVGWMHPAHFRRERLRVWVYGLVLPLIFLLGLSLTPWISILVLAVYAMSYLRTARNLRQRGVDAVLALKQAFFLTISKFPNLSGMLIYHHRRRKGGDMQIIEYK</sequence>
<dbReference type="Pfam" id="PF00535">
    <property type="entry name" value="Glycos_transf_2"/>
    <property type="match status" value="1"/>
</dbReference>
<dbReference type="RefSeq" id="WP_198686653.1">
    <property type="nucleotide sequence ID" value="NZ_JAEIJD010000011.1"/>
</dbReference>
<keyword evidence="1" id="KW-1133">Transmembrane helix</keyword>
<dbReference type="Pfam" id="PF13632">
    <property type="entry name" value="Glyco_trans_2_3"/>
    <property type="match status" value="1"/>
</dbReference>
<dbReference type="InterPro" id="IPR001173">
    <property type="entry name" value="Glyco_trans_2-like"/>
</dbReference>
<dbReference type="AlphaFoldDB" id="A0A934HU87"/>
<evidence type="ECO:0000256" key="1">
    <source>
        <dbReference type="SAM" id="Phobius"/>
    </source>
</evidence>
<organism evidence="4 5">
    <name type="scientific">Pontibaca salina</name>
    <dbReference type="NCBI Taxonomy" id="2795731"/>
    <lineage>
        <taxon>Bacteria</taxon>
        <taxon>Pseudomonadati</taxon>
        <taxon>Pseudomonadota</taxon>
        <taxon>Alphaproteobacteria</taxon>
        <taxon>Rhodobacterales</taxon>
        <taxon>Roseobacteraceae</taxon>
        <taxon>Pontibaca</taxon>
    </lineage>
</organism>
<dbReference type="InterPro" id="IPR029044">
    <property type="entry name" value="Nucleotide-diphossugar_trans"/>
</dbReference>
<dbReference type="PANTHER" id="PTHR43646">
    <property type="entry name" value="GLYCOSYLTRANSFERASE"/>
    <property type="match status" value="1"/>
</dbReference>
<feature type="domain" description="Glycosyltransferase 2-like" evidence="3">
    <location>
        <begin position="142"/>
        <end position="268"/>
    </location>
</feature>
<evidence type="ECO:0000313" key="5">
    <source>
        <dbReference type="Proteomes" id="UP000613255"/>
    </source>
</evidence>
<dbReference type="Proteomes" id="UP000613255">
    <property type="component" value="Unassembled WGS sequence"/>
</dbReference>
<dbReference type="CDD" id="cd00761">
    <property type="entry name" value="Glyco_tranf_GTA_type"/>
    <property type="match status" value="1"/>
</dbReference>
<proteinExistence type="predicted"/>
<feature type="transmembrane region" description="Helical" evidence="1">
    <location>
        <begin position="237"/>
        <end position="267"/>
    </location>
</feature>
<dbReference type="SUPFAM" id="SSF53448">
    <property type="entry name" value="Nucleotide-diphospho-sugar transferases"/>
    <property type="match status" value="1"/>
</dbReference>
<accession>A0A934HU87</accession>
<keyword evidence="1" id="KW-0472">Membrane</keyword>
<evidence type="ECO:0000259" key="2">
    <source>
        <dbReference type="Pfam" id="PF00535"/>
    </source>
</evidence>
<feature type="domain" description="Glycosyltransferase 2-like" evidence="2">
    <location>
        <begin position="14"/>
        <end position="122"/>
    </location>
</feature>
<keyword evidence="5" id="KW-1185">Reference proteome</keyword>
<evidence type="ECO:0000313" key="4">
    <source>
        <dbReference type="EMBL" id="MBI6630630.1"/>
    </source>
</evidence>
<name>A0A934HU87_9RHOB</name>
<comment type="caution">
    <text evidence="4">The sequence shown here is derived from an EMBL/GenBank/DDBJ whole genome shotgun (WGS) entry which is preliminary data.</text>
</comment>
<dbReference type="EMBL" id="JAEIJD010000011">
    <property type="protein sequence ID" value="MBI6630630.1"/>
    <property type="molecule type" value="Genomic_DNA"/>
</dbReference>
<dbReference type="Gene3D" id="3.90.550.10">
    <property type="entry name" value="Spore Coat Polysaccharide Biosynthesis Protein SpsA, Chain A"/>
    <property type="match status" value="1"/>
</dbReference>